<evidence type="ECO:0000259" key="2">
    <source>
        <dbReference type="Pfam" id="PF00149"/>
    </source>
</evidence>
<dbReference type="GO" id="GO:0000166">
    <property type="term" value="F:nucleotide binding"/>
    <property type="evidence" value="ECO:0007669"/>
    <property type="project" value="InterPro"/>
</dbReference>
<dbReference type="SUPFAM" id="SSF56300">
    <property type="entry name" value="Metallo-dependent phosphatases"/>
    <property type="match status" value="1"/>
</dbReference>
<sequence length="2023" mass="225493">MVVRLGLVLAALASFVLACGDGHAHLHAKRDSRWLISSPSRPLQWGELNVIHTTDTHGWLLGHQQQSPPEPNYSGTFGEFADFVQHMKEIALKKDVDLLLIDSGDVHDGTGLSDGFPVGGTDAHESNQFIKHLPYDLLAIGNHELYIYNNTLDMYTDFVPHWNGRYLSSNVNITIPDPSNPSQNISVPVGSRHVKFKTRLGRRVTSLGVLFDFTGNDDGTTVQRVEDMVKEQWFTDAIAEEPDLFLLVGHMPVSEDNWPTVFNAVRAVHPTTPILIFGGHAHVRDCVQFDGRSMALASGRYMETVGWMSVDFDKRESSRNKNLTFSRRYLDANRLTYEFHAGRNNHIFDTSYGQSITRGLEDLAVRFDLNFTYGTAPQDYTISRDPYPSNGSSLTLFVSQAIPVALGINNTRSSQGDDSTTPPALFIANSGSQRFDIFKGPFTKNDQLTASPFTDAFLYLGNVSYGIARQVLGLLNEEGGEVSKIKRGARRGEKRWREELYRRGEVEMVYKKWLGDMYAKAREIELQRRDGNLTDDASTMGYVTSDSCPGIGDDTPHIPLPFYSSPAYISSTDFPSASSSNLTSMSDDTPIDLVFVDFIVSDVLEILNDLETEEGSGKNYYEGDVASYSLELIERSVYIAGLSGYRRRCAHEADSSLSRFMEFGNREDLDSAISFQQAALDCCPHDHPDRDAALHKLSRLLCKRYGQCGEIGDLERAIILNRAALEIRPEGHPSRSLSLGSLASSLYMHFQRFGRMADLEEAITLQRAALRLRPEGHPDRSGSLGNLATCLRTSFEHSGRMVDLEEAITLHRASLKLRPEGHSDRPLSMDNLGSSLWTRFNHGGRTADIEEAISLQHASLALRSEGHPDRSISLGNPATSLSTRFEHEGKMADLEEAISLQRAALELREEGHSSRSSALGSLANSLRIRFEHSGGMDDLEESILLQRSALKLRPQGHPDRSISMGGLAASLATRFEYSGRIADLEEAITLQRAALELHGEGHPSRSLSMAKLATCLWARFEHSGRGVDLEEAVSLHRASLALRPEGHPDRSISLGNLAISLRTRFRYGGKMTDLEEAITLERAALELRVEGHPDRSMSLGNLANSLRRRFEHTGRMSDLEESISLQRAALELRPKGHPDHPMTLSNLANSLATCFRRRGGMMNLEEAITLQRAALELLPEGHPDRSISIGNLANCLSTRFEHGGRMEDLEDSILLGRAALELRPEGHPHRCASLSSLAVFLWTRFEHSGRMTDLDEAIMLERAALQLRPDGHSIRSLSLGNLASSLRTRFEYTGRMEDLEEAIMLQRAALELRSEGHPDRSLSLSSIASSLQMRFQHDGRIKDLEESIFLARAALELRPEGHPDRSVSLGNLAISFRTRFENTKRIEDLEEAISLQRSSLVLRPEGHPHRAASLSNLATSILSRLQHGGRAEDLEEAISLGRAALELRPEGHPDHSSSLHNLAIFLCIRFQKEGRADDLKESIDSLILSASHPFSSFASRLRSVHRWMATARSHDHDTLIEAHRTAMSLLQRALIIRPTLSEQHKFLCSDHLYQTLALDAASHAIDKGEFTLAIELLEQGRSLLWSQMRGFRTPLEQLAEVDETLAERFGVCNYRLEALLTLSESRTTGSSTNAFETLGHSMFLEKRSIDESLVQIRRLSEEQDAMINDIRRIPGFENFLKASPFSAIQPASSEGPVIVLNHSEYRCDALIVLAREKDPCELVRIRQTPGVGSRKYDEVLRRVMETLWERVASKVVHKLKELGVDEGTRVWWCPTSVLSAFPFHAAGPYQGADGSMRYLLDDYISSYAPTLTSLINARSGAQNGGERMLFVGDTSLPSTKKERDAIIRIRRFKQLLGDRATPEAVLKLLQVTHWVHFACHGRLAKEPFNSFLKLSGGRLTLLDIARANLPNAEFAFLSACHTAEQGSNFALDEALHLAAGMQFCGFRSVVGTMWQLLDIDGPFLARSVYGYLMCEIGEGEIRFKRAAEAVRQAALNLRENGIEDPDTRKVMTERWVNLVHIGA</sequence>
<dbReference type="GO" id="GO:0046872">
    <property type="term" value="F:metal ion binding"/>
    <property type="evidence" value="ECO:0007669"/>
    <property type="project" value="InterPro"/>
</dbReference>
<dbReference type="EMBL" id="LNZH02000181">
    <property type="protein sequence ID" value="OCB88285.1"/>
    <property type="molecule type" value="Genomic_DNA"/>
</dbReference>
<dbReference type="InterPro" id="IPR011990">
    <property type="entry name" value="TPR-like_helical_dom_sf"/>
</dbReference>
<proteinExistence type="predicted"/>
<dbReference type="OrthoDB" id="7722975at2759"/>
<comment type="caution">
    <text evidence="5">The sequence shown here is derived from an EMBL/GenBank/DDBJ whole genome shotgun (WGS) entry which is preliminary data.</text>
</comment>
<dbReference type="FunFam" id="3.60.21.10:FF:000043">
    <property type="entry name" value="Ser/Thr protein phosphatase family"/>
    <property type="match status" value="1"/>
</dbReference>
<dbReference type="Pfam" id="PF12770">
    <property type="entry name" value="CHAT"/>
    <property type="match status" value="1"/>
</dbReference>
<evidence type="ECO:0000256" key="1">
    <source>
        <dbReference type="SAM" id="SignalP"/>
    </source>
</evidence>
<protein>
    <submittedName>
        <fullName evidence="5">TPR-like protein</fullName>
    </submittedName>
</protein>
<dbReference type="InterPro" id="IPR041823">
    <property type="entry name" value="YHR202W_N"/>
</dbReference>
<dbReference type="Gene3D" id="3.60.21.10">
    <property type="match status" value="1"/>
</dbReference>
<dbReference type="InterPro" id="IPR053828">
    <property type="entry name" value="Nucleosidase_C"/>
</dbReference>
<keyword evidence="1" id="KW-0732">Signal</keyword>
<dbReference type="Pfam" id="PF13374">
    <property type="entry name" value="TPR_10"/>
    <property type="match status" value="3"/>
</dbReference>
<reference evidence="5" key="1">
    <citation type="submission" date="2016-06" db="EMBL/GenBank/DDBJ databases">
        <title>Draft Genome sequence of the fungus Inonotus baumii.</title>
        <authorList>
            <person name="Zhu H."/>
            <person name="Lin W."/>
        </authorList>
    </citation>
    <scope>NUCLEOTIDE SEQUENCE</scope>
    <source>
        <strain evidence="5">821</strain>
    </source>
</reference>
<keyword evidence="6" id="KW-1185">Reference proteome</keyword>
<feature type="domain" description="Calcineurin-like phosphoesterase" evidence="2">
    <location>
        <begin position="49"/>
        <end position="283"/>
    </location>
</feature>
<feature type="domain" description="Putative 5'-nucleotidase C-terminal" evidence="4">
    <location>
        <begin position="379"/>
        <end position="604"/>
    </location>
</feature>
<dbReference type="InterPro" id="IPR024983">
    <property type="entry name" value="CHAT_dom"/>
</dbReference>
<dbReference type="PANTHER" id="PTHR19959:SF119">
    <property type="entry name" value="FUNGAL LIPASE-LIKE DOMAIN-CONTAINING PROTEIN"/>
    <property type="match status" value="1"/>
</dbReference>
<gene>
    <name evidence="5" type="ORF">A7U60_g4586</name>
</gene>
<feature type="chain" id="PRO_5040372079" evidence="1">
    <location>
        <begin position="19"/>
        <end position="2023"/>
    </location>
</feature>
<dbReference type="InterPro" id="IPR036907">
    <property type="entry name" value="5'-Nucleotdase_C_sf"/>
</dbReference>
<evidence type="ECO:0000313" key="5">
    <source>
        <dbReference type="EMBL" id="OCB88285.1"/>
    </source>
</evidence>
<accession>A0A9Q5HYC5</accession>
<name>A0A9Q5HYC5_SANBA</name>
<evidence type="ECO:0000259" key="3">
    <source>
        <dbReference type="Pfam" id="PF12770"/>
    </source>
</evidence>
<dbReference type="PROSITE" id="PS51257">
    <property type="entry name" value="PROKAR_LIPOPROTEIN"/>
    <property type="match status" value="1"/>
</dbReference>
<evidence type="ECO:0000259" key="4">
    <source>
        <dbReference type="Pfam" id="PF21953"/>
    </source>
</evidence>
<dbReference type="Pfam" id="PF21953">
    <property type="entry name" value="NadN_nucleosid_C"/>
    <property type="match status" value="1"/>
</dbReference>
<dbReference type="PANTHER" id="PTHR19959">
    <property type="entry name" value="KINESIN LIGHT CHAIN"/>
    <property type="match status" value="1"/>
</dbReference>
<dbReference type="GO" id="GO:0009166">
    <property type="term" value="P:nucleotide catabolic process"/>
    <property type="evidence" value="ECO:0007669"/>
    <property type="project" value="InterPro"/>
</dbReference>
<dbReference type="CDD" id="cd07407">
    <property type="entry name" value="MPP_YHR202W_N"/>
    <property type="match status" value="1"/>
</dbReference>
<dbReference type="SUPFAM" id="SSF48452">
    <property type="entry name" value="TPR-like"/>
    <property type="match status" value="3"/>
</dbReference>
<dbReference type="InterPro" id="IPR006146">
    <property type="entry name" value="5'-Nucleotdase_CS"/>
</dbReference>
<feature type="domain" description="CHAT" evidence="3">
    <location>
        <begin position="1742"/>
        <end position="2022"/>
    </location>
</feature>
<dbReference type="Pfam" id="PF00149">
    <property type="entry name" value="Metallophos"/>
    <property type="match status" value="1"/>
</dbReference>
<dbReference type="InterPro" id="IPR029052">
    <property type="entry name" value="Metallo-depent_PP-like"/>
</dbReference>
<dbReference type="GO" id="GO:0005576">
    <property type="term" value="C:extracellular region"/>
    <property type="evidence" value="ECO:0007669"/>
    <property type="project" value="UniProtKB-ARBA"/>
</dbReference>
<evidence type="ECO:0000313" key="6">
    <source>
        <dbReference type="Proteomes" id="UP000757232"/>
    </source>
</evidence>
<feature type="signal peptide" evidence="1">
    <location>
        <begin position="1"/>
        <end position="18"/>
    </location>
</feature>
<dbReference type="Gene3D" id="3.90.780.10">
    <property type="entry name" value="5'-Nucleotidase, C-terminal domain"/>
    <property type="match status" value="1"/>
</dbReference>
<dbReference type="SUPFAM" id="SSF55816">
    <property type="entry name" value="5'-nucleotidase (syn. UDP-sugar hydrolase), C-terminal domain"/>
    <property type="match status" value="1"/>
</dbReference>
<organism evidence="5 6">
    <name type="scientific">Sanghuangporus baumii</name>
    <name type="common">Phellinus baumii</name>
    <dbReference type="NCBI Taxonomy" id="108892"/>
    <lineage>
        <taxon>Eukaryota</taxon>
        <taxon>Fungi</taxon>
        <taxon>Dikarya</taxon>
        <taxon>Basidiomycota</taxon>
        <taxon>Agaricomycotina</taxon>
        <taxon>Agaricomycetes</taxon>
        <taxon>Hymenochaetales</taxon>
        <taxon>Hymenochaetaceae</taxon>
        <taxon>Sanghuangporus</taxon>
    </lineage>
</organism>
<dbReference type="Proteomes" id="UP000757232">
    <property type="component" value="Unassembled WGS sequence"/>
</dbReference>
<dbReference type="InterPro" id="IPR004843">
    <property type="entry name" value="Calcineurin-like_PHP"/>
</dbReference>
<dbReference type="Gene3D" id="1.25.40.10">
    <property type="entry name" value="Tetratricopeptide repeat domain"/>
    <property type="match status" value="5"/>
</dbReference>
<dbReference type="PROSITE" id="PS00785">
    <property type="entry name" value="5_NUCLEOTIDASE_1"/>
    <property type="match status" value="1"/>
</dbReference>
<dbReference type="GO" id="GO:0016788">
    <property type="term" value="F:hydrolase activity, acting on ester bonds"/>
    <property type="evidence" value="ECO:0007669"/>
    <property type="project" value="InterPro"/>
</dbReference>